<name>A0A833QAZ5_9POAL</name>
<keyword evidence="7" id="KW-1185">Reference proteome</keyword>
<dbReference type="InterPro" id="IPR036915">
    <property type="entry name" value="Cyclin-like_sf"/>
</dbReference>
<dbReference type="GO" id="GO:0051301">
    <property type="term" value="P:cell division"/>
    <property type="evidence" value="ECO:0007669"/>
    <property type="project" value="UniProtKB-KW"/>
</dbReference>
<evidence type="ECO:0000256" key="1">
    <source>
        <dbReference type="ARBA" id="ARBA00022618"/>
    </source>
</evidence>
<dbReference type="Pfam" id="PF00134">
    <property type="entry name" value="Cyclin_N"/>
    <property type="match status" value="1"/>
</dbReference>
<dbReference type="Gene3D" id="1.10.472.10">
    <property type="entry name" value="Cyclin-like"/>
    <property type="match status" value="1"/>
</dbReference>
<reference evidence="6" key="1">
    <citation type="submission" date="2020-01" db="EMBL/GenBank/DDBJ databases">
        <title>Genome sequence of Kobresia littledalei, the first chromosome-level genome in the family Cyperaceae.</title>
        <authorList>
            <person name="Qu G."/>
        </authorList>
    </citation>
    <scope>NUCLEOTIDE SEQUENCE</scope>
    <source>
        <strain evidence="6">C.B.Clarke</strain>
        <tissue evidence="6">Leaf</tissue>
    </source>
</reference>
<dbReference type="FunFam" id="1.10.472.10:FF:000001">
    <property type="entry name" value="G2/mitotic-specific cyclin"/>
    <property type="match status" value="1"/>
</dbReference>
<dbReference type="InterPro" id="IPR013763">
    <property type="entry name" value="Cyclin-like_dom"/>
</dbReference>
<proteinExistence type="inferred from homology"/>
<comment type="similarity">
    <text evidence="4">Belongs to the cyclin family.</text>
</comment>
<dbReference type="InterPro" id="IPR048258">
    <property type="entry name" value="Cyclins_cyclin-box"/>
</dbReference>
<dbReference type="EMBL" id="SWLB01000024">
    <property type="protein sequence ID" value="KAF3323170.1"/>
    <property type="molecule type" value="Genomic_DNA"/>
</dbReference>
<keyword evidence="1" id="KW-0132">Cell division</keyword>
<comment type="caution">
    <text evidence="6">The sequence shown here is derived from an EMBL/GenBank/DDBJ whole genome shotgun (WGS) entry which is preliminary data.</text>
</comment>
<evidence type="ECO:0000313" key="6">
    <source>
        <dbReference type="EMBL" id="KAF3323170.1"/>
    </source>
</evidence>
<feature type="domain" description="Cyclin-like" evidence="5">
    <location>
        <begin position="35"/>
        <end position="120"/>
    </location>
</feature>
<evidence type="ECO:0000259" key="5">
    <source>
        <dbReference type="SMART" id="SM00385"/>
    </source>
</evidence>
<dbReference type="OrthoDB" id="5590282at2759"/>
<dbReference type="PROSITE" id="PS00292">
    <property type="entry name" value="CYCLINS"/>
    <property type="match status" value="1"/>
</dbReference>
<protein>
    <submittedName>
        <fullName evidence="6">Cyclin-A3-1-like protein</fullName>
    </submittedName>
</protein>
<dbReference type="InterPro" id="IPR039361">
    <property type="entry name" value="Cyclin"/>
</dbReference>
<dbReference type="AlphaFoldDB" id="A0A833QAZ5"/>
<evidence type="ECO:0000256" key="2">
    <source>
        <dbReference type="ARBA" id="ARBA00023127"/>
    </source>
</evidence>
<keyword evidence="3" id="KW-0131">Cell cycle</keyword>
<dbReference type="InterPro" id="IPR006671">
    <property type="entry name" value="Cyclin_N"/>
</dbReference>
<gene>
    <name evidence="6" type="ORF">FCM35_KLT13159</name>
</gene>
<evidence type="ECO:0000256" key="3">
    <source>
        <dbReference type="ARBA" id="ARBA00023306"/>
    </source>
</evidence>
<organism evidence="6 7">
    <name type="scientific">Carex littledalei</name>
    <dbReference type="NCBI Taxonomy" id="544730"/>
    <lineage>
        <taxon>Eukaryota</taxon>
        <taxon>Viridiplantae</taxon>
        <taxon>Streptophyta</taxon>
        <taxon>Embryophyta</taxon>
        <taxon>Tracheophyta</taxon>
        <taxon>Spermatophyta</taxon>
        <taxon>Magnoliopsida</taxon>
        <taxon>Liliopsida</taxon>
        <taxon>Poales</taxon>
        <taxon>Cyperaceae</taxon>
        <taxon>Cyperoideae</taxon>
        <taxon>Cariceae</taxon>
        <taxon>Carex</taxon>
        <taxon>Carex subgen. Euthyceras</taxon>
    </lineage>
</organism>
<accession>A0A833QAZ5</accession>
<sequence>MIWLKPLANDETFIRLNIKTIQSDVTADLRGVVVDFLVRAAKSYRLESNTLYLTVSYIDRYLSCNAIDSERLLLLGAASMLIATKYNETTPCHVEDICYVTDNICDKQEVFIDVFFESFPGYGNGE</sequence>
<evidence type="ECO:0000256" key="4">
    <source>
        <dbReference type="RuleBase" id="RU000383"/>
    </source>
</evidence>
<dbReference type="PANTHER" id="PTHR10177">
    <property type="entry name" value="CYCLINS"/>
    <property type="match status" value="1"/>
</dbReference>
<keyword evidence="2 4" id="KW-0195">Cyclin</keyword>
<evidence type="ECO:0000313" key="7">
    <source>
        <dbReference type="Proteomes" id="UP000623129"/>
    </source>
</evidence>
<dbReference type="SUPFAM" id="SSF47954">
    <property type="entry name" value="Cyclin-like"/>
    <property type="match status" value="1"/>
</dbReference>
<dbReference type="SMART" id="SM00385">
    <property type="entry name" value="CYCLIN"/>
    <property type="match status" value="1"/>
</dbReference>
<dbReference type="Proteomes" id="UP000623129">
    <property type="component" value="Unassembled WGS sequence"/>
</dbReference>